<comment type="caution">
    <text evidence="1">The sequence shown here is derived from an EMBL/GenBank/DDBJ whole genome shotgun (WGS) entry which is preliminary data.</text>
</comment>
<dbReference type="RefSeq" id="WP_198110656.1">
    <property type="nucleotide sequence ID" value="NZ_JAEDXF010000012.1"/>
</dbReference>
<dbReference type="EMBL" id="JAEDXG010000017">
    <property type="protein sequence ID" value="MBH9698453.1"/>
    <property type="molecule type" value="Genomic_DNA"/>
</dbReference>
<evidence type="ECO:0000313" key="2">
    <source>
        <dbReference type="Proteomes" id="UP000645612"/>
    </source>
</evidence>
<accession>A0A8I1DNJ9</accession>
<proteinExistence type="predicted"/>
<reference evidence="1" key="1">
    <citation type="submission" date="2020-12" db="EMBL/GenBank/DDBJ databases">
        <title>Burkholderia cepacia complex in Mexico.</title>
        <authorList>
            <person name="Estrada P."/>
        </authorList>
    </citation>
    <scope>NUCLEOTIDE SEQUENCE</scope>
    <source>
        <strain evidence="1">871</strain>
    </source>
</reference>
<evidence type="ECO:0000313" key="1">
    <source>
        <dbReference type="EMBL" id="MBH9698453.1"/>
    </source>
</evidence>
<organism evidence="1 2">
    <name type="scientific">Burkholderia cepacia</name>
    <name type="common">Pseudomonas cepacia</name>
    <dbReference type="NCBI Taxonomy" id="292"/>
    <lineage>
        <taxon>Bacteria</taxon>
        <taxon>Pseudomonadati</taxon>
        <taxon>Pseudomonadota</taxon>
        <taxon>Betaproteobacteria</taxon>
        <taxon>Burkholderiales</taxon>
        <taxon>Burkholderiaceae</taxon>
        <taxon>Burkholderia</taxon>
        <taxon>Burkholderia cepacia complex</taxon>
    </lineage>
</organism>
<gene>
    <name evidence="1" type="ORF">JAO13_18615</name>
</gene>
<protein>
    <submittedName>
        <fullName evidence="1">Uncharacterized protein</fullName>
    </submittedName>
</protein>
<dbReference type="AlphaFoldDB" id="A0A8I1DNJ9"/>
<name>A0A8I1DNJ9_BURCE</name>
<dbReference type="Proteomes" id="UP000645612">
    <property type="component" value="Unassembled WGS sequence"/>
</dbReference>
<sequence>MPGIILRANTPAELKSRLAGLDIDVPARSEGRRNHHAERYCIAHLLATLPIERLSFPLALTHSDKPDFLLAMPDGDVGIEHTEAVPENVARAEFLREKGLGPDVYFTPHVVPGESRKTAAELRSEIEANAPGTGWVGDSPQRQWATAMAHCIKEKLPKATADGFVRYPANWLIVYDNWPLPAVNYAKAASYLAPLLADMNAFSVFNAIFIHDDSKMCEFGESPIIRVLVKPGAEGNAAL</sequence>